<comment type="similarity">
    <text evidence="1">Belongs to the UPF0162 family.</text>
</comment>
<evidence type="ECO:0000256" key="1">
    <source>
        <dbReference type="ARBA" id="ARBA00007100"/>
    </source>
</evidence>
<dbReference type="EMBL" id="JABBPG010000010">
    <property type="protein sequence ID" value="NOU52524.1"/>
    <property type="molecule type" value="Genomic_DNA"/>
</dbReference>
<dbReference type="AlphaFoldDB" id="A0A849VL77"/>
<keyword evidence="2" id="KW-0175">Coiled coil</keyword>
<dbReference type="InterPro" id="IPR032698">
    <property type="entry name" value="SirB1_N"/>
</dbReference>
<protein>
    <submittedName>
        <fullName evidence="4">Tetratricopeptide repeat protein</fullName>
    </submittedName>
</protein>
<accession>A0A849VL77</accession>
<reference evidence="4 5" key="1">
    <citation type="submission" date="2020-04" db="EMBL/GenBank/DDBJ databases">
        <title>Pseudoalteromonas caenipelagi sp. nov., isolated from a tidal flat.</title>
        <authorList>
            <person name="Park S."/>
            <person name="Yoon J.-H."/>
        </authorList>
    </citation>
    <scope>NUCLEOTIDE SEQUENCE [LARGE SCALE GENOMIC DNA]</scope>
    <source>
        <strain evidence="4 5">JBTF-M23</strain>
    </source>
</reference>
<feature type="coiled-coil region" evidence="2">
    <location>
        <begin position="37"/>
        <end position="64"/>
    </location>
</feature>
<evidence type="ECO:0000259" key="3">
    <source>
        <dbReference type="Pfam" id="PF13369"/>
    </source>
</evidence>
<organism evidence="4 5">
    <name type="scientific">Pseudoalteromonas caenipelagi</name>
    <dbReference type="NCBI Taxonomy" id="2726988"/>
    <lineage>
        <taxon>Bacteria</taxon>
        <taxon>Pseudomonadati</taxon>
        <taxon>Pseudomonadota</taxon>
        <taxon>Gammaproteobacteria</taxon>
        <taxon>Alteromonadales</taxon>
        <taxon>Pseudoalteromonadaceae</taxon>
        <taxon>Pseudoalteromonas</taxon>
    </lineage>
</organism>
<gene>
    <name evidence="4" type="ORF">HG263_18585</name>
</gene>
<keyword evidence="5" id="KW-1185">Reference proteome</keyword>
<dbReference type="RefSeq" id="WP_171627585.1">
    <property type="nucleotide sequence ID" value="NZ_JABBPG010000010.1"/>
</dbReference>
<evidence type="ECO:0000256" key="2">
    <source>
        <dbReference type="SAM" id="Coils"/>
    </source>
</evidence>
<evidence type="ECO:0000313" key="5">
    <source>
        <dbReference type="Proteomes" id="UP000586305"/>
    </source>
</evidence>
<feature type="domain" description="Protein SirB1 N-terminal" evidence="3">
    <location>
        <begin position="43"/>
        <end position="151"/>
    </location>
</feature>
<dbReference type="Proteomes" id="UP000586305">
    <property type="component" value="Unassembled WGS sequence"/>
</dbReference>
<proteinExistence type="inferred from homology"/>
<dbReference type="Pfam" id="PF13371">
    <property type="entry name" value="TPR_9"/>
    <property type="match status" value="1"/>
</dbReference>
<dbReference type="Pfam" id="PF13369">
    <property type="entry name" value="Transglut_core2"/>
    <property type="match status" value="1"/>
</dbReference>
<comment type="caution">
    <text evidence="4">The sequence shown here is derived from an EMBL/GenBank/DDBJ whole genome shotgun (WGS) entry which is preliminary data.</text>
</comment>
<evidence type="ECO:0000313" key="4">
    <source>
        <dbReference type="EMBL" id="NOU52524.1"/>
    </source>
</evidence>
<name>A0A849VL77_9GAMM</name>
<sequence>MTDIWFEEQDGSADYIPQEPLLRCIRAELHWDAQAKLEDSFCQLAELEHQVDQLCNQYSQIHQRLDKLLDAFYTQWLFSGSDQDVAEYLLNSVCYTLKMRSGSPTALALVLSHLLQRGGFDAQMALSQGEVMVHVAISNDEGYLIDPNSGQQSWYITPENEKEKQEEPLELVLGDEAVKLYLAQQKWAFIAVDKFSHALSCVELLMDLIGDDPYERRDRGYLLNQLNCPKMAKEDLQFFVDECPDDPAIEIIEHQIAELADHNNILH</sequence>